<dbReference type="PROSITE" id="PS00108">
    <property type="entry name" value="PROTEIN_KINASE_ST"/>
    <property type="match status" value="1"/>
</dbReference>
<dbReference type="Pfam" id="PF00069">
    <property type="entry name" value="Pkinase"/>
    <property type="match status" value="1"/>
</dbReference>
<dbReference type="GO" id="GO:0005524">
    <property type="term" value="F:ATP binding"/>
    <property type="evidence" value="ECO:0007669"/>
    <property type="project" value="UniProtKB-UniRule"/>
</dbReference>
<dbReference type="AlphaFoldDB" id="A0A0K2T6Z1"/>
<dbReference type="EC" id="2.7.11.1" evidence="2"/>
<dbReference type="PANTHER" id="PTHR24356">
    <property type="entry name" value="SERINE/THREONINE-PROTEIN KINASE"/>
    <property type="match status" value="1"/>
</dbReference>
<evidence type="ECO:0000256" key="12">
    <source>
        <dbReference type="RuleBase" id="RU000304"/>
    </source>
</evidence>
<dbReference type="InterPro" id="IPR017441">
    <property type="entry name" value="Protein_kinase_ATP_BS"/>
</dbReference>
<feature type="domain" description="Protein kinase" evidence="13">
    <location>
        <begin position="15"/>
        <end position="294"/>
    </location>
</feature>
<dbReference type="Gene3D" id="2.30.29.30">
    <property type="entry name" value="Pleckstrin-homology domain (PH domain)/Phosphotyrosine-binding domain (PTB)"/>
    <property type="match status" value="1"/>
</dbReference>
<evidence type="ECO:0000256" key="6">
    <source>
        <dbReference type="ARBA" id="ARBA00022741"/>
    </source>
</evidence>
<dbReference type="SUPFAM" id="SSF56112">
    <property type="entry name" value="Protein kinase-like (PK-like)"/>
    <property type="match status" value="1"/>
</dbReference>
<evidence type="ECO:0000256" key="4">
    <source>
        <dbReference type="ARBA" id="ARBA00022527"/>
    </source>
</evidence>
<dbReference type="InterPro" id="IPR008271">
    <property type="entry name" value="Ser/Thr_kinase_AS"/>
</dbReference>
<protein>
    <recommendedName>
        <fullName evidence="3">3-phosphoinositide-dependent protein kinase 1</fullName>
        <ecNumber evidence="2">2.7.11.1</ecNumber>
    </recommendedName>
</protein>
<evidence type="ECO:0000256" key="8">
    <source>
        <dbReference type="ARBA" id="ARBA00022840"/>
    </source>
</evidence>
<dbReference type="Pfam" id="PF14593">
    <property type="entry name" value="PH_3"/>
    <property type="match status" value="1"/>
</dbReference>
<sequence>MSRASSQRKLTPNDFLFGRMIGEGSFSCVFLAKEIYSGREMAVKVLQKDFIRKEKKTDYVFSEKNILKSITDSWDSERPFFVKLHSTFMDRDRLYFVMTYAPNGDLLRFMETLAQQNVDCTQFYTAQIISAIEFLHFKVKVVHRDLKPENILLNAELRILITDFGSAKFIDRSDKEEPPETSSSLKPKKRVSFVGTPQYISPEVLSSKSCGPSADLWALGCILYQMVTGLPPFQSQSEYIILKKIEKLEYDFHEGFNEDVKDLVRLLLVLEPQDRIGAKDSGHLYTSLRAHKFFEGLEFDTLHNSTPDEILKLAPKHKAQDPVWERNPDLKPGVDRLAQLMIEDNSYEDEEESENGPPRYIGDPPFDENVNAILGEPHRTRLLNEQIKENKYHRFVEGHLIIKQGLLDKKKGLWARRRMFLLTEGPRLYYVDPDNMVLKGEIPWSPEISPEVRDFRIFFVHTPGRIYHLTDPQSRAKDWCHVITLVKDFYYNNTLDNNKT</sequence>
<dbReference type="Gene3D" id="1.10.510.10">
    <property type="entry name" value="Transferase(Phosphotransferase) domain 1"/>
    <property type="match status" value="1"/>
</dbReference>
<keyword evidence="8 11" id="KW-0067">ATP-binding</keyword>
<evidence type="ECO:0000259" key="13">
    <source>
        <dbReference type="PROSITE" id="PS50011"/>
    </source>
</evidence>
<dbReference type="FunFam" id="1.10.510.10:FF:000833">
    <property type="entry name" value="AGC family protein kinase"/>
    <property type="match status" value="1"/>
</dbReference>
<dbReference type="GO" id="GO:0035556">
    <property type="term" value="P:intracellular signal transduction"/>
    <property type="evidence" value="ECO:0007669"/>
    <property type="project" value="TreeGrafter"/>
</dbReference>
<evidence type="ECO:0000313" key="14">
    <source>
        <dbReference type="EMBL" id="CDW21580.1"/>
    </source>
</evidence>
<dbReference type="InterPro" id="IPR000719">
    <property type="entry name" value="Prot_kinase_dom"/>
</dbReference>
<dbReference type="PROSITE" id="PS00107">
    <property type="entry name" value="PROTEIN_KINASE_ATP"/>
    <property type="match status" value="1"/>
</dbReference>
<dbReference type="CDD" id="cd01262">
    <property type="entry name" value="PH_PDK1"/>
    <property type="match status" value="1"/>
</dbReference>
<dbReference type="PANTHER" id="PTHR24356:SF163">
    <property type="entry name" value="3-PHOSPHOINOSITIDE-DEPENDENT PROTEIN KINASE 1-RELATED"/>
    <property type="match status" value="1"/>
</dbReference>
<evidence type="ECO:0000256" key="11">
    <source>
        <dbReference type="PROSITE-ProRule" id="PRU10141"/>
    </source>
</evidence>
<evidence type="ECO:0000256" key="1">
    <source>
        <dbReference type="ARBA" id="ARBA00010006"/>
    </source>
</evidence>
<dbReference type="Gene3D" id="3.30.200.20">
    <property type="entry name" value="Phosphorylase Kinase, domain 1"/>
    <property type="match status" value="1"/>
</dbReference>
<name>A0A0K2T6Z1_LEPSM</name>
<accession>A0A0K2T6Z1</accession>
<evidence type="ECO:0000256" key="3">
    <source>
        <dbReference type="ARBA" id="ARBA00018538"/>
    </source>
</evidence>
<reference evidence="14" key="1">
    <citation type="submission" date="2014-05" db="EMBL/GenBank/DDBJ databases">
        <authorList>
            <person name="Chronopoulou M."/>
        </authorList>
    </citation>
    <scope>NUCLEOTIDE SEQUENCE</scope>
    <source>
        <tissue evidence="14">Whole organism</tissue>
    </source>
</reference>
<keyword evidence="7 14" id="KW-0418">Kinase</keyword>
<keyword evidence="5" id="KW-0808">Transferase</keyword>
<dbReference type="EMBL" id="HACA01004219">
    <property type="protein sequence ID" value="CDW21580.1"/>
    <property type="molecule type" value="Transcribed_RNA"/>
</dbReference>
<organism evidence="14">
    <name type="scientific">Lepeophtheirus salmonis</name>
    <name type="common">Salmon louse</name>
    <name type="synonym">Caligus salmonis</name>
    <dbReference type="NCBI Taxonomy" id="72036"/>
    <lineage>
        <taxon>Eukaryota</taxon>
        <taxon>Metazoa</taxon>
        <taxon>Ecdysozoa</taxon>
        <taxon>Arthropoda</taxon>
        <taxon>Crustacea</taxon>
        <taxon>Multicrustacea</taxon>
        <taxon>Hexanauplia</taxon>
        <taxon>Copepoda</taxon>
        <taxon>Siphonostomatoida</taxon>
        <taxon>Caligidae</taxon>
        <taxon>Lepeophtheirus</taxon>
    </lineage>
</organism>
<feature type="binding site" evidence="11">
    <location>
        <position position="53"/>
    </location>
    <ligand>
        <name>ATP</name>
        <dbReference type="ChEBI" id="CHEBI:30616"/>
    </ligand>
</feature>
<keyword evidence="4 12" id="KW-0723">Serine/threonine-protein kinase</keyword>
<dbReference type="InterPro" id="IPR033931">
    <property type="entry name" value="PDK1-typ_PH"/>
</dbReference>
<dbReference type="PROSITE" id="PS50011">
    <property type="entry name" value="PROTEIN_KINASE_DOM"/>
    <property type="match status" value="1"/>
</dbReference>
<comment type="similarity">
    <text evidence="1">Belongs to the protein kinase superfamily. AGC Ser/Thr protein kinase family. PDPK1 subfamily.</text>
</comment>
<dbReference type="OrthoDB" id="347657at2759"/>
<proteinExistence type="inferred from homology"/>
<dbReference type="SMART" id="SM00220">
    <property type="entry name" value="S_TKc"/>
    <property type="match status" value="1"/>
</dbReference>
<evidence type="ECO:0000256" key="10">
    <source>
        <dbReference type="ARBA" id="ARBA00048679"/>
    </source>
</evidence>
<dbReference type="SUPFAM" id="SSF50729">
    <property type="entry name" value="PH domain-like"/>
    <property type="match status" value="1"/>
</dbReference>
<dbReference type="InterPro" id="IPR011993">
    <property type="entry name" value="PH-like_dom_sf"/>
</dbReference>
<evidence type="ECO:0000256" key="2">
    <source>
        <dbReference type="ARBA" id="ARBA00012513"/>
    </source>
</evidence>
<comment type="catalytic activity">
    <reaction evidence="9">
        <text>L-threonyl-[protein] + ATP = O-phospho-L-threonyl-[protein] + ADP + H(+)</text>
        <dbReference type="Rhea" id="RHEA:46608"/>
        <dbReference type="Rhea" id="RHEA-COMP:11060"/>
        <dbReference type="Rhea" id="RHEA-COMP:11605"/>
        <dbReference type="ChEBI" id="CHEBI:15378"/>
        <dbReference type="ChEBI" id="CHEBI:30013"/>
        <dbReference type="ChEBI" id="CHEBI:30616"/>
        <dbReference type="ChEBI" id="CHEBI:61977"/>
        <dbReference type="ChEBI" id="CHEBI:456216"/>
        <dbReference type="EC" id="2.7.11.1"/>
    </reaction>
</comment>
<dbReference type="CDD" id="cd05581">
    <property type="entry name" value="STKc_PDK1"/>
    <property type="match status" value="1"/>
</dbReference>
<keyword evidence="6 11" id="KW-0547">Nucleotide-binding</keyword>
<dbReference type="GO" id="GO:0004674">
    <property type="term" value="F:protein serine/threonine kinase activity"/>
    <property type="evidence" value="ECO:0007669"/>
    <property type="project" value="UniProtKB-KW"/>
</dbReference>
<dbReference type="InterPro" id="IPR011009">
    <property type="entry name" value="Kinase-like_dom_sf"/>
</dbReference>
<evidence type="ECO:0000256" key="5">
    <source>
        <dbReference type="ARBA" id="ARBA00022679"/>
    </source>
</evidence>
<dbReference type="InterPro" id="IPR050236">
    <property type="entry name" value="Ser_Thr_kinase_AGC"/>
</dbReference>
<evidence type="ECO:0000256" key="7">
    <source>
        <dbReference type="ARBA" id="ARBA00022777"/>
    </source>
</evidence>
<evidence type="ECO:0000256" key="9">
    <source>
        <dbReference type="ARBA" id="ARBA00047899"/>
    </source>
</evidence>
<dbReference type="InterPro" id="IPR039046">
    <property type="entry name" value="PDPK1"/>
</dbReference>
<comment type="catalytic activity">
    <reaction evidence="10">
        <text>L-seryl-[protein] + ATP = O-phospho-L-seryl-[protein] + ADP + H(+)</text>
        <dbReference type="Rhea" id="RHEA:17989"/>
        <dbReference type="Rhea" id="RHEA-COMP:9863"/>
        <dbReference type="Rhea" id="RHEA-COMP:11604"/>
        <dbReference type="ChEBI" id="CHEBI:15378"/>
        <dbReference type="ChEBI" id="CHEBI:29999"/>
        <dbReference type="ChEBI" id="CHEBI:30616"/>
        <dbReference type="ChEBI" id="CHEBI:83421"/>
        <dbReference type="ChEBI" id="CHEBI:456216"/>
        <dbReference type="EC" id="2.7.11.1"/>
    </reaction>
</comment>